<dbReference type="GO" id="GO:0003676">
    <property type="term" value="F:nucleic acid binding"/>
    <property type="evidence" value="ECO:0007669"/>
    <property type="project" value="InterPro"/>
</dbReference>
<dbReference type="InterPro" id="IPR044876">
    <property type="entry name" value="HRDC_dom_sf"/>
</dbReference>
<evidence type="ECO:0000313" key="2">
    <source>
        <dbReference type="EMBL" id="OOS22049.1"/>
    </source>
</evidence>
<accession>A0A1T0CIE8</accession>
<keyword evidence="3" id="KW-1185">Reference proteome</keyword>
<dbReference type="Gene3D" id="3.30.420.10">
    <property type="entry name" value="Ribonuclease H-like superfamily/Ribonuclease H"/>
    <property type="match status" value="1"/>
</dbReference>
<dbReference type="Proteomes" id="UP000191094">
    <property type="component" value="Unassembled WGS sequence"/>
</dbReference>
<dbReference type="InterPro" id="IPR051086">
    <property type="entry name" value="RNase_D-like"/>
</dbReference>
<feature type="domain" description="HRDC" evidence="1">
    <location>
        <begin position="219"/>
        <end position="299"/>
    </location>
</feature>
<dbReference type="Gene3D" id="1.10.150.80">
    <property type="entry name" value="HRDC domain"/>
    <property type="match status" value="2"/>
</dbReference>
<dbReference type="SUPFAM" id="SSF47819">
    <property type="entry name" value="HRDC-like"/>
    <property type="match status" value="2"/>
</dbReference>
<protein>
    <recommendedName>
        <fullName evidence="1">HRDC domain-containing protein</fullName>
    </recommendedName>
</protein>
<dbReference type="InterPro" id="IPR036397">
    <property type="entry name" value="RNaseH_sf"/>
</dbReference>
<dbReference type="InterPro" id="IPR012337">
    <property type="entry name" value="RNaseH-like_sf"/>
</dbReference>
<dbReference type="PANTHER" id="PTHR47649">
    <property type="entry name" value="RIBONUCLEASE D"/>
    <property type="match status" value="1"/>
</dbReference>
<dbReference type="GO" id="GO:0000166">
    <property type="term" value="F:nucleotide binding"/>
    <property type="evidence" value="ECO:0007669"/>
    <property type="project" value="InterPro"/>
</dbReference>
<proteinExistence type="predicted"/>
<organism evidence="2 3">
    <name type="scientific">Lwoffella lincolnii</name>
    <dbReference type="NCBI Taxonomy" id="90241"/>
    <lineage>
        <taxon>Bacteria</taxon>
        <taxon>Pseudomonadati</taxon>
        <taxon>Pseudomonadota</taxon>
        <taxon>Gammaproteobacteria</taxon>
        <taxon>Moraxellales</taxon>
        <taxon>Moraxellaceae</taxon>
        <taxon>Lwoffella</taxon>
    </lineage>
</organism>
<dbReference type="PANTHER" id="PTHR47649:SF1">
    <property type="entry name" value="RIBONUCLEASE D"/>
    <property type="match status" value="1"/>
</dbReference>
<dbReference type="SMART" id="SM00474">
    <property type="entry name" value="35EXOc"/>
    <property type="match status" value="1"/>
</dbReference>
<dbReference type="CDD" id="cd06142">
    <property type="entry name" value="RNaseD_exo"/>
    <property type="match status" value="1"/>
</dbReference>
<reference evidence="2 3" key="1">
    <citation type="submission" date="2017-02" db="EMBL/GenBank/DDBJ databases">
        <title>Draft genome sequence of Moraxella lincolnii CCUG 9405T type strain.</title>
        <authorList>
            <person name="Salva-Serra F."/>
            <person name="Engstrom-Jakobsson H."/>
            <person name="Thorell K."/>
            <person name="Jaen-Luchoro D."/>
            <person name="Gonzales-Siles L."/>
            <person name="Karlsson R."/>
            <person name="Yazdan S."/>
            <person name="Boulund F."/>
            <person name="Johnning A."/>
            <person name="Engstrand L."/>
            <person name="Kristiansson E."/>
            <person name="Moore E."/>
        </authorList>
    </citation>
    <scope>NUCLEOTIDE SEQUENCE [LARGE SCALE GENOMIC DNA]</scope>
    <source>
        <strain evidence="2 3">CCUG 9405</strain>
    </source>
</reference>
<dbReference type="SUPFAM" id="SSF53098">
    <property type="entry name" value="Ribonuclease H-like"/>
    <property type="match status" value="1"/>
</dbReference>
<dbReference type="SMART" id="SM00341">
    <property type="entry name" value="HRDC"/>
    <property type="match status" value="1"/>
</dbReference>
<dbReference type="STRING" id="90241.B0682_04530"/>
<evidence type="ECO:0000259" key="1">
    <source>
        <dbReference type="PROSITE" id="PS50967"/>
    </source>
</evidence>
<sequence>MDVICATSLPTVWVGHEQALQDLLAKLIHVSMVALDTEFIKRDTYYPILALLQINTGKRIYLIDALKFDDLMPLWQALMACPLMIWHACGEDLAIFYLLADCPVLTNVFDTQIALGFLTQQLKMGYQKAIATELGVDIDKGESQSNWLHRPLSDAQINYATDDVRYLLPLFAVICRQLNDKGLIDMVIEDCQLYAQEVYDAQNMEDDLLYLSAADYRYDGVQLAFLQSLLVWREELARQTNQPRPFIIRKQGIAELVELLPSTHKQLYRQTSLHRHIIEQYGSEIIKLVHTAKQLPASKYPAPTIPPYRSKDKTLKNQLNSILQDYHTKTGIPTTILLKKKWLTELLELVALEIIDDGTGMTGNEVSQLPLGLQGWRLSLVTNHILPVLFSHKAHIQEAMGLQHPKHA</sequence>
<dbReference type="Pfam" id="PF00570">
    <property type="entry name" value="HRDC"/>
    <property type="match status" value="1"/>
</dbReference>
<dbReference type="InterPro" id="IPR010997">
    <property type="entry name" value="HRDC-like_sf"/>
</dbReference>
<dbReference type="AlphaFoldDB" id="A0A1T0CIE8"/>
<dbReference type="PROSITE" id="PS50967">
    <property type="entry name" value="HRDC"/>
    <property type="match status" value="1"/>
</dbReference>
<gene>
    <name evidence="2" type="ORF">B0682_04530</name>
</gene>
<evidence type="ECO:0000313" key="3">
    <source>
        <dbReference type="Proteomes" id="UP000191094"/>
    </source>
</evidence>
<name>A0A1T0CIE8_9GAMM</name>
<dbReference type="Pfam" id="PF01612">
    <property type="entry name" value="DNA_pol_A_exo1"/>
    <property type="match status" value="1"/>
</dbReference>
<dbReference type="GO" id="GO:0006139">
    <property type="term" value="P:nucleobase-containing compound metabolic process"/>
    <property type="evidence" value="ECO:0007669"/>
    <property type="project" value="InterPro"/>
</dbReference>
<dbReference type="GO" id="GO:0008408">
    <property type="term" value="F:3'-5' exonuclease activity"/>
    <property type="evidence" value="ECO:0007669"/>
    <property type="project" value="InterPro"/>
</dbReference>
<dbReference type="InterPro" id="IPR002121">
    <property type="entry name" value="HRDC_dom"/>
</dbReference>
<dbReference type="EMBL" id="MUYT01000004">
    <property type="protein sequence ID" value="OOS22049.1"/>
    <property type="molecule type" value="Genomic_DNA"/>
</dbReference>
<dbReference type="OrthoDB" id="9800549at2"/>
<dbReference type="InterPro" id="IPR002562">
    <property type="entry name" value="3'-5'_exonuclease_dom"/>
</dbReference>
<comment type="caution">
    <text evidence="2">The sequence shown here is derived from an EMBL/GenBank/DDBJ whole genome shotgun (WGS) entry which is preliminary data.</text>
</comment>